<feature type="region of interest" description="Disordered" evidence="1">
    <location>
        <begin position="1844"/>
        <end position="1874"/>
    </location>
</feature>
<keyword evidence="4" id="KW-1185">Reference proteome</keyword>
<accession>A0ABN9WIY1</accession>
<dbReference type="InterPro" id="IPR000719">
    <property type="entry name" value="Prot_kinase_dom"/>
</dbReference>
<dbReference type="PROSITE" id="PS50011">
    <property type="entry name" value="PROTEIN_KINASE_DOM"/>
    <property type="match status" value="1"/>
</dbReference>
<reference evidence="3" key="1">
    <citation type="submission" date="2023-10" db="EMBL/GenBank/DDBJ databases">
        <authorList>
            <person name="Chen Y."/>
            <person name="Shah S."/>
            <person name="Dougan E. K."/>
            <person name="Thang M."/>
            <person name="Chan C."/>
        </authorList>
    </citation>
    <scope>NUCLEOTIDE SEQUENCE [LARGE SCALE GENOMIC DNA]</scope>
</reference>
<gene>
    <name evidence="3" type="ORF">PCOR1329_LOCUS67795</name>
</gene>
<protein>
    <recommendedName>
        <fullName evidence="2">Protein kinase domain-containing protein</fullName>
    </recommendedName>
</protein>
<evidence type="ECO:0000256" key="1">
    <source>
        <dbReference type="SAM" id="MobiDB-lite"/>
    </source>
</evidence>
<feature type="compositionally biased region" description="Basic residues" evidence="1">
    <location>
        <begin position="4540"/>
        <end position="4550"/>
    </location>
</feature>
<dbReference type="SUPFAM" id="SSF47473">
    <property type="entry name" value="EF-hand"/>
    <property type="match status" value="1"/>
</dbReference>
<dbReference type="InterPro" id="IPR011009">
    <property type="entry name" value="Kinase-like_dom_sf"/>
</dbReference>
<proteinExistence type="predicted"/>
<evidence type="ECO:0000313" key="3">
    <source>
        <dbReference type="EMBL" id="CAK0886454.1"/>
    </source>
</evidence>
<dbReference type="Gene3D" id="1.10.510.10">
    <property type="entry name" value="Transferase(Phosphotransferase) domain 1"/>
    <property type="match status" value="1"/>
</dbReference>
<feature type="region of interest" description="Disordered" evidence="1">
    <location>
        <begin position="2723"/>
        <end position="2756"/>
    </location>
</feature>
<feature type="region of interest" description="Disordered" evidence="1">
    <location>
        <begin position="209"/>
        <end position="247"/>
    </location>
</feature>
<feature type="compositionally biased region" description="Low complexity" evidence="1">
    <location>
        <begin position="4486"/>
        <end position="4504"/>
    </location>
</feature>
<feature type="region of interest" description="Disordered" evidence="1">
    <location>
        <begin position="1740"/>
        <end position="1772"/>
    </location>
</feature>
<feature type="domain" description="Protein kinase" evidence="2">
    <location>
        <begin position="3199"/>
        <end position="3584"/>
    </location>
</feature>
<feature type="region of interest" description="Disordered" evidence="1">
    <location>
        <begin position="2503"/>
        <end position="2522"/>
    </location>
</feature>
<name>A0ABN9WIY1_9DINO</name>
<feature type="region of interest" description="Disordered" evidence="1">
    <location>
        <begin position="2091"/>
        <end position="2113"/>
    </location>
</feature>
<feature type="region of interest" description="Disordered" evidence="1">
    <location>
        <begin position="4486"/>
        <end position="4550"/>
    </location>
</feature>
<dbReference type="EMBL" id="CAUYUJ010018805">
    <property type="protein sequence ID" value="CAK0886454.1"/>
    <property type="molecule type" value="Genomic_DNA"/>
</dbReference>
<dbReference type="Proteomes" id="UP001189429">
    <property type="component" value="Unassembled WGS sequence"/>
</dbReference>
<feature type="region of interest" description="Disordered" evidence="1">
    <location>
        <begin position="4117"/>
        <end position="4149"/>
    </location>
</feature>
<dbReference type="SUPFAM" id="SSF56112">
    <property type="entry name" value="Protein kinase-like (PK-like)"/>
    <property type="match status" value="1"/>
</dbReference>
<organism evidence="3 4">
    <name type="scientific">Prorocentrum cordatum</name>
    <dbReference type="NCBI Taxonomy" id="2364126"/>
    <lineage>
        <taxon>Eukaryota</taxon>
        <taxon>Sar</taxon>
        <taxon>Alveolata</taxon>
        <taxon>Dinophyceae</taxon>
        <taxon>Prorocentrales</taxon>
        <taxon>Prorocentraceae</taxon>
        <taxon>Prorocentrum</taxon>
    </lineage>
</organism>
<dbReference type="InterPro" id="IPR011992">
    <property type="entry name" value="EF-hand-dom_pair"/>
</dbReference>
<evidence type="ECO:0000313" key="4">
    <source>
        <dbReference type="Proteomes" id="UP001189429"/>
    </source>
</evidence>
<feature type="compositionally biased region" description="Low complexity" evidence="1">
    <location>
        <begin position="2345"/>
        <end position="2357"/>
    </location>
</feature>
<sequence length="4550" mass="482705">MAGARARAVQLDQLLGSYVLQLPRGHPLRSTARELPAEAFRHLVEAEVGPLQDDVFSCLVDLLPPAGNPSRVDLRRWPRAAEPAGAAAAGGTPAAEEAGAREELMRQLVEAAQARGMTPTQLLHRVAAEEDRATGEVGIATFVAVMRQLGVADAGRDAAAMALLRRAVGPSGTSVPYRRWLLPHTLRGITAAVPPPSLVSRAEQLRPVGLLAPPPRSSRPPSATRFDEEERLIRPPGDATGTDEVDGHLRPLRSAGREVTAFLRQVVLDIVSNAATEGMEKQAAGRMQNRFAGRQIVRNELTAEPLVSRTFRRAPAMRSLVASCSLGRLLFLERGQILQQVDITSGRLLPEENIGQAIPHRASVVLAIALDDAGGRLAAIDEDWTLTLWAMCRAGDETESAFGAHVARRQLPRESRLCAKAHGIFQLRQYHALGMAQSLLTFVEAPVRCYCLNMSWVGKLWLLDAAALSRLRELDLGGGPSELGAGVGRPGLWPACERLDFRRAGAAALVPRAQLEGELRRLGLDGGEAASVAEGVAHGEAGECDFARLCRALDRARCPAELAQQAAPRGGPSPRSLARACHALADRAAVDALLELQVLEHRGLLLGNAAGLVAVWLVRLADGAVRPSCLNHQRRYPAAARSVDQPPVIRVVSIRDLVLTGGRNATDACVNVWYMGGAPETVPASPACTLGLESTSASLVYSLSFLPHVQCVVDTRSNGDIHFWDLTRAMQSIRDPSAAHDRAACSQADEAAFSTTSASVPALTRSTKWPAAYLCVPQVWCGSCDLLVTFCRLPAQPSQASGSYTAELSSWTVTRTRLSVPAIVADRPEVPQLLKDKVAARARITMAKAATEVQSAMERQLVRVAKNAEGPQATHAKGARSYAARGVLEFTWKPPDRAALKGLTSLATSGWRPRASGNLDLVLFVSEVDNLSLDRVGADVWKAPSGTLNFLHAYRARRFWHPPAAQDQQETIQRWRERGLRCGRTVAAAGSHQWSAAPLEGGVALSDVVRGSRGALGAGIVSSGGGSVSRIEWSARGSLGEVLEEAKRLKVLEAHGQSILLPLPKPLDMGYKSTSADAPVVFSVLHGAGVLPYKQCVDDFVARAKKLAIDRKAPLKIAPARAQFDDAVAASGAGASSVGAVSEGLSRLGMAPDAQELLTDHLLGLGYPEAALARAVSERLASAGAVTTPAALRDLIGAAPAGLALVESLAEGRGEAARHDWGGDAVSEGTVVRTLARCGVPLCTANKKALLEVLKPALRGSVYSASDLLRLLFGPDEVARALAGRSQELQQALGRLDPAGRGVAEVSGLVAALRCACADRLTARLASLHHDARAAGKDLVHYGPLLEALAACRSAGGVLELLARSAPQGAVVRLLALFCGGMLVPPAGDEGAWLLPHEDFISPYGWAGVPGVRGATHSPRLFGYEAISHADLGVVARSIAGVVLSDESLSVLAAHLDTVEGAGPAGVTSAKAFLRKLHAGRAGLVQKAIQVLAGAGDAEQDRQLSLTEALGATAALPPFLARARELFPELERLPELGARAWPLVAEAHGAAGQGGAVDVRGLSEAVAHAVCRGADGRQGSLRSAAELVYGAREAVLGGCQEADGPGFGTLPIEAFLAAIARVRVILSDPERSALGEFADLRGDGLVPYRAAVRRLGLLLGRHAGVGTAPAQDQDSDQDGLPPPAGVSDLWELVAASLRDRALDLRRDVFLQPAGAPSDGSTVEVTRRLFLDAIDRLGISIGARQPGDGDSGSGPPGRSDRSPRLLHRPLGASDLTLATGRDLAGAAFRELDTGRRGSVTLADVERKVHQGAAALSQREAAARTAADWALAPGQGPAPSRGAAAVARALSPHGRGAPPDGRGAPPDGHGQASPGLTAAASRHIPAGLLPRLQSGGPGLAATLVALAADFEAQQLTPFEAFACLDASRTGLLYEDRFCLALRLASPAVSLQQAREVFQLMRSLPSDGRASDEAVDLFQFEQVFPLKSGSLQGRGLWLSSIVGRVARHLGSRGMTPEALFKEVDAAGRGAVTQADMVRAAADLRLGISPEEARALHAAAVERCSAAPPAGETPPRDATATYRGLVAVLRPALEREHSGTPGSETVGTSMRRAGSGPPRRAEVAILAEGASGADVVRAVSQHLHRSDPTLVHVFRRFAAGGRLPRAALPELLAHLGLRLDPAQQSMLWRELGADAAAAVEERAWQQLFRVSTAIGWDSVFSRLEVACTVRGAPLESFLEDLAGSETATWLSEAAARKIFAKLGLVASEQEIFSWLKAVAQPAPSGFGSRVPIAHAAAVTASRAYGGRMLAARRLQDRLRSQGVSASQALAVLLRGRGRDASGMPSASQSPHHGPAGASAAAGSVLQDASRATLTRRDVVGGLCSMGLATSEADLEQLLDMLDPRRLDRIAADAFLRAAAPDQAAARAELARRGATVHDGTPTVAQVRAAVAGAGLFADGTEPTEADLLILALTSGSATEARRWWLDPSPAEGQAAGGQRSTIRALRQGHGAGTRATGPRKQAEASQTGVKLRAEVLLRRLLQSVSWDVAVLSSVLPPSPPLLSLRQLNAALSPLGVHLEPEDADVLRRAFPDQPPFNADGFASVQGLLDAAQRFRASEDAAGVRGTPGAPAGGACSSVPAERLEAVLRAPPLSFSAEDAHALVSAHAVGGGVDVARLLRDMAQRRLGLGGFFLASKEAFEYLDHDQLGLLDFVHFRDRMLQVMSGSLPRRGAAAPQRPAAAPGRPGHAPSDDVCEASPLDPDQRESCSGACESLFRALACDSLGLRRARGIPYGRFEVFWRSGPGGLVPAAEVAGAGRQWGAVCDFWAAELQGMVVARGQDLASLAAARTGKGLPGQVPALELAELVTQLLAMRFAPLLLSPDREKPLTDKSKFTPTLTASVHAHDLTCPLMLALQRHAERLVQCAIQGPIDMSRPLGSSDDAAMHWSVSGPRFAEYCKSAASATPKMLLVGASSPLDADLGRRCLAEANVFCYAFACAQALAGAVASLRAQTLLGRRAAAAVGRCFAWRLRELHALVADMLMAALRHVSERVLRSRLGAQGCAAGALGAPGAADARRDISMHLNSLQHFRLEDLAIEFESLPDDRPTEFGSSLGEEFPRKTYCATHPQVCWVAVEAVEPAPPGSPLHHKVHGSVKFSGPPRPVVFRLSGRARSVDTSAGVEIAEVLEGPPEFRRASEERWQLRRPLPPAEGGVGRLVSGLRPGDSLLLQGSGMLSMAVELVPKAWVSKATVVEAALCVYLSGRSAECFAGLLGEQELAARQALGKARVSHFLGWWSQGDYALAKEPGTSEGWACLHDVVDSAGGLGQHWLNGGMLLFRLLCRQILGLMMLLHKHGFVARHLRLRDFLLSSDGRSLRLHSLRFASPMGTSLVTLPSLCGSGQEPLAPEFFSRGAARATREEAVDSWVFGCLAFHLFFGEQAPRFQHQLAQFLAAHPGVPQPRPGQLRLPRDLPAHFCYSPLAAVPPRHRSALRAAVEERCRAHVGPPRAEAPPGTLLTALGSHSALAPWPPFVEPAPPAAPAGGDDGAPWSETVVLPTSQALDLVFGCLQVDRLRRPPVEQLLAAAEFDLGVDFGLSLMAQSAQLDAFSRGWIRGASAPRGARLEHVLRVACAYLFAEPGRDWLTEAQHQEVCRALHEVEGLLLAQAPFPGPDALKVHVHLCRYVNFLCMRTKHRHPELLRRFCEMLSAVLDSLTVKGSTLSAVIDDIIDLLVCGICGRELPLGTPARHRTCFFLRPANWKPGAGMCDVVDEMWRHHGQELFHFGTETYLAFEKLHSRLLSESATEDAVSVMAGSRVHPLQPAIRRRKVRGPGYLRALAECADTHYRYALGGSPVGQRFAVRHSRKVVCSGDLEKVLALVDLRVPPAYVALLGCPDECVLEEVVPFFEEAGGALLPPGEHCHAGLDCPACGALRPHHSARGVQLLAALAAVPGVGLEVQRSAVRVLIDIASAYGQPPQRQALGHLLGVLQSRGPSDDPVARLVPPYVRKLLMEVLQYPTPALSHAICCFPATFGLLGLGRADVVQPASMGEVEALAREWVRRARESARLAHAGRPNWRRAAPLLAWARHLARLDQVAALTSAVDALLEVYREAFIHAEMPHLPGPSPSGAPAPDAWAQGPGREFQGAGDQHADADRSGPFRYMVEFLGLVEALFLRFGWAPVRKAVERFVSELQDSQLAETSWYFQVLSLFGILTAHRVPWVQLPGPQAERLRLQSLGIHDAKAGPQDCPGSWALARWHGELSQMGMGSALSKALHSTFAPSRVLMRRPVWTVTLAALLRTIWQNVIGIPHAEPAKRTEVPEPDAGKLVRDLVQQGCLEFLVDCSAGGEAGVGEGAQPAARHDQLVVMRQHCGALLGDAVHRGRHHRPLVQTLVRLVSRDFAASVAEQLRSPSRGTRDAGVRLLRALVELRSEDADGALLHTDVEDLLRAGLAEAACAAPGPEELPPDPLLDHPLALHRVQVGELVGGARAAHAPAPAEAEPGLPAEPAPREAAWRPARSSSVPSGQGRGRALQTEVVVPLRRSASRGRGRGRL</sequence>
<feature type="compositionally biased region" description="Low complexity" evidence="1">
    <location>
        <begin position="2724"/>
        <end position="2744"/>
    </location>
</feature>
<feature type="compositionally biased region" description="Low complexity" evidence="1">
    <location>
        <begin position="1844"/>
        <end position="1868"/>
    </location>
</feature>
<comment type="caution">
    <text evidence="3">The sequence shown here is derived from an EMBL/GenBank/DDBJ whole genome shotgun (WGS) entry which is preliminary data.</text>
</comment>
<evidence type="ECO:0000259" key="2">
    <source>
        <dbReference type="PROSITE" id="PS50011"/>
    </source>
</evidence>
<feature type="region of interest" description="Disordered" evidence="1">
    <location>
        <begin position="2335"/>
        <end position="2357"/>
    </location>
</feature>